<reference evidence="8" key="1">
    <citation type="journal article" date="2008" name="BMC Genomics">
        <title>A conifer genomics resource of 200,000 spruce (Picea spp.) ESTs and 6,464 high-quality, sequence-finished full-length cDNAs for Sitka spruce (Picea sitchensis).</title>
        <authorList>
            <person name="Ralph S.G."/>
            <person name="Chun H.J."/>
            <person name="Kolosova N."/>
            <person name="Cooper D."/>
            <person name="Oddy C."/>
            <person name="Ritland C.E."/>
            <person name="Kirkpatrick R."/>
            <person name="Moore R."/>
            <person name="Barber S."/>
            <person name="Holt R.A."/>
            <person name="Jones S.J."/>
            <person name="Marra M.A."/>
            <person name="Douglas C.J."/>
            <person name="Ritland K."/>
            <person name="Bohlmann J."/>
        </authorList>
    </citation>
    <scope>NUCLEOTIDE SEQUENCE</scope>
    <source>
        <tissue evidence="8">Bark</tissue>
    </source>
</reference>
<dbReference type="InterPro" id="IPR009060">
    <property type="entry name" value="UBA-like_sf"/>
</dbReference>
<dbReference type="GO" id="GO:0016020">
    <property type="term" value="C:membrane"/>
    <property type="evidence" value="ECO:0007669"/>
    <property type="project" value="UniProtKB-SubCell"/>
</dbReference>
<name>A9NVQ2_PICSI</name>
<comment type="subcellular location">
    <subcellularLocation>
        <location evidence="1">Membrane</location>
        <topology evidence="1">Multi-pass membrane protein</topology>
    </subcellularLocation>
</comment>
<accession>A9NVQ2</accession>
<dbReference type="InterPro" id="IPR022764">
    <property type="entry name" value="Peptidase_S54_rhomboid_dom"/>
</dbReference>
<proteinExistence type="evidence at transcript level"/>
<dbReference type="SUPFAM" id="SSF46934">
    <property type="entry name" value="UBA-like"/>
    <property type="match status" value="1"/>
</dbReference>
<feature type="transmembrane region" description="Helical" evidence="6">
    <location>
        <begin position="17"/>
        <end position="41"/>
    </location>
</feature>
<dbReference type="GO" id="GO:0004252">
    <property type="term" value="F:serine-type endopeptidase activity"/>
    <property type="evidence" value="ECO:0007669"/>
    <property type="project" value="InterPro"/>
</dbReference>
<comment type="similarity">
    <text evidence="2">Belongs to the peptidase S54 family.</text>
</comment>
<dbReference type="Gene3D" id="1.10.8.10">
    <property type="entry name" value="DNA helicase RuvA subunit, C-terminal domain"/>
    <property type="match status" value="1"/>
</dbReference>
<evidence type="ECO:0000259" key="7">
    <source>
        <dbReference type="PROSITE" id="PS50030"/>
    </source>
</evidence>
<dbReference type="OMA" id="RYRQFWR"/>
<dbReference type="Gene3D" id="1.20.1540.10">
    <property type="entry name" value="Rhomboid-like"/>
    <property type="match status" value="1"/>
</dbReference>
<dbReference type="EMBL" id="EF085408">
    <property type="protein sequence ID" value="ABK24713.1"/>
    <property type="molecule type" value="mRNA"/>
</dbReference>
<feature type="transmembrane region" description="Helical" evidence="6">
    <location>
        <begin position="88"/>
        <end position="110"/>
    </location>
</feature>
<keyword evidence="3 6" id="KW-0812">Transmembrane</keyword>
<organism evidence="8">
    <name type="scientific">Picea sitchensis</name>
    <name type="common">Sitka spruce</name>
    <name type="synonym">Pinus sitchensis</name>
    <dbReference type="NCBI Taxonomy" id="3332"/>
    <lineage>
        <taxon>Eukaryota</taxon>
        <taxon>Viridiplantae</taxon>
        <taxon>Streptophyta</taxon>
        <taxon>Embryophyta</taxon>
        <taxon>Tracheophyta</taxon>
        <taxon>Spermatophyta</taxon>
        <taxon>Pinopsida</taxon>
        <taxon>Pinidae</taxon>
        <taxon>Conifers I</taxon>
        <taxon>Pinales</taxon>
        <taxon>Pinaceae</taxon>
        <taxon>Picea</taxon>
    </lineage>
</organism>
<dbReference type="Pfam" id="PF01694">
    <property type="entry name" value="Rhomboid"/>
    <property type="match status" value="1"/>
</dbReference>
<evidence type="ECO:0000256" key="6">
    <source>
        <dbReference type="SAM" id="Phobius"/>
    </source>
</evidence>
<evidence type="ECO:0000256" key="1">
    <source>
        <dbReference type="ARBA" id="ARBA00004141"/>
    </source>
</evidence>
<sequence>MNNGPAGFQNAPVTKGLIITSAIFSIVIGMQHGASACSLSYQGIVRKLHLWRLVTSAFVFSSTPELMFGLCLLYYFRVFERQIGSNKYSVFVLFSVIFTTFFELISLVVFKVSTWFRIFGIQFSDKSFVYLAGLQLLISSRKRSFIPGICGIIAGLSYRLNVFGIRRIKFPEQIASAVSRFSLPTMLMGLSSTSSRENVTREAVTSYDTEFEDEFAAATPLLRVTIDPSEEAVSTLVAMGFDRNLAIEALAQADNDISAATNLLLETQSH</sequence>
<dbReference type="PROSITE" id="PS50030">
    <property type="entry name" value="UBA"/>
    <property type="match status" value="1"/>
</dbReference>
<evidence type="ECO:0000256" key="5">
    <source>
        <dbReference type="ARBA" id="ARBA00023136"/>
    </source>
</evidence>
<dbReference type="Pfam" id="PF00627">
    <property type="entry name" value="UBA"/>
    <property type="match status" value="1"/>
</dbReference>
<keyword evidence="5 6" id="KW-0472">Membrane</keyword>
<dbReference type="InterPro" id="IPR035952">
    <property type="entry name" value="Rhomboid-like_sf"/>
</dbReference>
<keyword evidence="4 6" id="KW-1133">Transmembrane helix</keyword>
<dbReference type="InterPro" id="IPR015940">
    <property type="entry name" value="UBA"/>
</dbReference>
<dbReference type="PANTHER" id="PTHR43066">
    <property type="entry name" value="RHOMBOID-RELATED PROTEIN"/>
    <property type="match status" value="1"/>
</dbReference>
<dbReference type="AlphaFoldDB" id="A9NVQ2"/>
<protein>
    <recommendedName>
        <fullName evidence="7">UBA domain-containing protein</fullName>
    </recommendedName>
</protein>
<dbReference type="PANTHER" id="PTHR43066:SF21">
    <property type="entry name" value="UBIQUITIN-ASSOCIATED DOMAIN-CONTAINING PROTEIN 2"/>
    <property type="match status" value="1"/>
</dbReference>
<evidence type="ECO:0000256" key="2">
    <source>
        <dbReference type="ARBA" id="ARBA00009045"/>
    </source>
</evidence>
<feature type="domain" description="UBA" evidence="7">
    <location>
        <begin position="227"/>
        <end position="267"/>
    </location>
</feature>
<evidence type="ECO:0000256" key="4">
    <source>
        <dbReference type="ARBA" id="ARBA00022989"/>
    </source>
</evidence>
<evidence type="ECO:0000256" key="3">
    <source>
        <dbReference type="ARBA" id="ARBA00022692"/>
    </source>
</evidence>
<dbReference type="SUPFAM" id="SSF144091">
    <property type="entry name" value="Rhomboid-like"/>
    <property type="match status" value="1"/>
</dbReference>
<evidence type="ECO:0000313" key="8">
    <source>
        <dbReference type="EMBL" id="ABK24713.1"/>
    </source>
</evidence>
<dbReference type="SMART" id="SM00165">
    <property type="entry name" value="UBA"/>
    <property type="match status" value="1"/>
</dbReference>
<feature type="transmembrane region" description="Helical" evidence="6">
    <location>
        <begin position="53"/>
        <end position="76"/>
    </location>
</feature>